<organism evidence="1 2">
    <name type="scientific">Entomospira entomophila</name>
    <dbReference type="NCBI Taxonomy" id="2719988"/>
    <lineage>
        <taxon>Bacteria</taxon>
        <taxon>Pseudomonadati</taxon>
        <taxon>Spirochaetota</taxon>
        <taxon>Spirochaetia</taxon>
        <taxon>Spirochaetales</taxon>
        <taxon>Spirochaetaceae</taxon>
        <taxon>Entomospira</taxon>
    </lineage>
</organism>
<keyword evidence="2" id="KW-1185">Reference proteome</keyword>
<dbReference type="Proteomes" id="UP000711995">
    <property type="component" value="Unassembled WGS sequence"/>
</dbReference>
<protein>
    <submittedName>
        <fullName evidence="1">Uncharacterized protein</fullName>
    </submittedName>
</protein>
<dbReference type="AlphaFoldDB" id="A0A968KS35"/>
<reference evidence="1 2" key="1">
    <citation type="submission" date="2020-03" db="EMBL/GenBank/DDBJ databases">
        <title>Spirochaetal bacteria isolated from arthropods constitute a novel genus Entomospira genus novum within the order Spirochaetales.</title>
        <authorList>
            <person name="Grana-Miraglia L."/>
            <person name="Sikutova S."/>
            <person name="Fingerle V."/>
            <person name="Sing A."/>
            <person name="Castillo-Ramirez S."/>
            <person name="Margos G."/>
            <person name="Rudolf I."/>
        </authorList>
    </citation>
    <scope>NUCLEOTIDE SEQUENCE [LARGE SCALE GENOMIC DNA]</scope>
    <source>
        <strain evidence="1 2">BR193</strain>
    </source>
</reference>
<proteinExistence type="predicted"/>
<dbReference type="RefSeq" id="WP_167701020.1">
    <property type="nucleotide sequence ID" value="NZ_CP118176.1"/>
</dbReference>
<dbReference type="EMBL" id="JAATLJ010000003">
    <property type="protein sequence ID" value="NIZ41398.1"/>
    <property type="molecule type" value="Genomic_DNA"/>
</dbReference>
<evidence type="ECO:0000313" key="2">
    <source>
        <dbReference type="Proteomes" id="UP000711995"/>
    </source>
</evidence>
<gene>
    <name evidence="1" type="ORF">HCT14_07750</name>
</gene>
<accession>A0A968KS35</accession>
<comment type="caution">
    <text evidence="1">The sequence shown here is derived from an EMBL/GenBank/DDBJ whole genome shotgun (WGS) entry which is preliminary data.</text>
</comment>
<evidence type="ECO:0000313" key="1">
    <source>
        <dbReference type="EMBL" id="NIZ41398.1"/>
    </source>
</evidence>
<name>A0A968KS35_9SPIO</name>
<sequence>MPNNPDNPYLHTIATPAQAKVISQLPHAPIDQRKSLLAPVVSPEAGLEVYDLKKLVHQELPPTLPSADRLPFMQYYQSPLAPDKALERGLVLLNGAIYRKADFSHWQESLEAGWLSEVDATHLQSRDFIQHFIRSNLHAIGQPQLDSAPNLTWGLDSARGVFAWCYGEGMRLDPNEPDTLWSGEDHPIFTYFRSAYFDASKAHPAYGRRSEVAPHHINLYPYLYLGAYIGSPISPKSYLLLDEQGNLSSESITLAGDIGFNAHYMRA</sequence>